<gene>
    <name evidence="5" type="ORF">BJY01DRAFT_252461</name>
</gene>
<dbReference type="InterPro" id="IPR036291">
    <property type="entry name" value="NAD(P)-bd_dom_sf"/>
</dbReference>
<dbReference type="PANTHER" id="PTHR21089">
    <property type="entry name" value="SHIKIMATE DEHYDROGENASE"/>
    <property type="match status" value="1"/>
</dbReference>
<dbReference type="InterPro" id="IPR013785">
    <property type="entry name" value="Aldolase_TIM"/>
</dbReference>
<dbReference type="Pfam" id="PF01202">
    <property type="entry name" value="SKI"/>
    <property type="match status" value="1"/>
</dbReference>
<dbReference type="Pfam" id="PF08501">
    <property type="entry name" value="Shikimate_dh_N"/>
    <property type="match status" value="1"/>
</dbReference>
<dbReference type="InterPro" id="IPR027417">
    <property type="entry name" value="P-loop_NTPase"/>
</dbReference>
<dbReference type="CDD" id="cd00502">
    <property type="entry name" value="DHQase_I"/>
    <property type="match status" value="1"/>
</dbReference>
<dbReference type="Gene3D" id="3.40.50.720">
    <property type="entry name" value="NAD(P)-binding Rossmann-like Domain"/>
    <property type="match status" value="1"/>
</dbReference>
<dbReference type="Pfam" id="PF01488">
    <property type="entry name" value="Shikimate_DH"/>
    <property type="match status" value="1"/>
</dbReference>
<dbReference type="SUPFAM" id="SSF53223">
    <property type="entry name" value="Aminoacid dehydrogenase-like, N-terminal domain"/>
    <property type="match status" value="1"/>
</dbReference>
<evidence type="ECO:0000256" key="1">
    <source>
        <dbReference type="ARBA" id="ARBA00006477"/>
    </source>
</evidence>
<dbReference type="InterPro" id="IPR001381">
    <property type="entry name" value="DHquinase_I"/>
</dbReference>
<dbReference type="EMBL" id="JBFXLU010000197">
    <property type="protein sequence ID" value="KAL2835656.1"/>
    <property type="molecule type" value="Genomic_DNA"/>
</dbReference>
<keyword evidence="6" id="KW-1185">Reference proteome</keyword>
<reference evidence="5 6" key="1">
    <citation type="submission" date="2024-07" db="EMBL/GenBank/DDBJ databases">
        <title>Section-level genome sequencing and comparative genomics of Aspergillus sections Usti and Cavernicolus.</title>
        <authorList>
            <consortium name="Lawrence Berkeley National Laboratory"/>
            <person name="Nybo J.L."/>
            <person name="Vesth T.C."/>
            <person name="Theobald S."/>
            <person name="Frisvad J.C."/>
            <person name="Larsen T.O."/>
            <person name="Kjaerboelling I."/>
            <person name="Rothschild-Mancinelli K."/>
            <person name="Lyhne E.K."/>
            <person name="Kogle M.E."/>
            <person name="Barry K."/>
            <person name="Clum A."/>
            <person name="Na H."/>
            <person name="Ledsgaard L."/>
            <person name="Lin J."/>
            <person name="Lipzen A."/>
            <person name="Kuo A."/>
            <person name="Riley R."/>
            <person name="Mondo S."/>
            <person name="Labutti K."/>
            <person name="Haridas S."/>
            <person name="Pangalinan J."/>
            <person name="Salamov A.A."/>
            <person name="Simmons B.A."/>
            <person name="Magnuson J.K."/>
            <person name="Chen J."/>
            <person name="Drula E."/>
            <person name="Henrissat B."/>
            <person name="Wiebenga A."/>
            <person name="Lubbers R.J."/>
            <person name="Gomes A.C."/>
            <person name="Makela M.R."/>
            <person name="Stajich J."/>
            <person name="Grigoriev I.V."/>
            <person name="Mortensen U.H."/>
            <person name="De Vries R.P."/>
            <person name="Baker S.E."/>
            <person name="Andersen M.R."/>
        </authorList>
    </citation>
    <scope>NUCLEOTIDE SEQUENCE [LARGE SCALE GENOMIC DNA]</scope>
    <source>
        <strain evidence="5 6">CBS 123904</strain>
    </source>
</reference>
<dbReference type="InterPro" id="IPR022893">
    <property type="entry name" value="Shikimate_DH_fam"/>
</dbReference>
<dbReference type="InterPro" id="IPR006151">
    <property type="entry name" value="Shikm_DH/Glu-tRNA_Rdtase"/>
</dbReference>
<dbReference type="Pfam" id="PF01487">
    <property type="entry name" value="DHquinase_I"/>
    <property type="match status" value="1"/>
</dbReference>
<evidence type="ECO:0000259" key="4">
    <source>
        <dbReference type="Pfam" id="PF08501"/>
    </source>
</evidence>
<feature type="domain" description="Shikimate dehydrogenase substrate binding N-terminal" evidence="4">
    <location>
        <begin position="451"/>
        <end position="531"/>
    </location>
</feature>
<dbReference type="SUPFAM" id="SSF51735">
    <property type="entry name" value="NAD(P)-binding Rossmann-fold domains"/>
    <property type="match status" value="1"/>
</dbReference>
<evidence type="ECO:0008006" key="7">
    <source>
        <dbReference type="Google" id="ProtNLM"/>
    </source>
</evidence>
<dbReference type="SUPFAM" id="SSF52540">
    <property type="entry name" value="P-loop containing nucleoside triphosphate hydrolases"/>
    <property type="match status" value="1"/>
</dbReference>
<evidence type="ECO:0000259" key="3">
    <source>
        <dbReference type="Pfam" id="PF01488"/>
    </source>
</evidence>
<dbReference type="Gene3D" id="3.20.20.70">
    <property type="entry name" value="Aldolase class I"/>
    <property type="match status" value="1"/>
</dbReference>
<dbReference type="Gene3D" id="3.40.50.300">
    <property type="entry name" value="P-loop containing nucleotide triphosphate hydrolases"/>
    <property type="match status" value="1"/>
</dbReference>
<accession>A0ABR4J6I2</accession>
<sequence>MPAPFPNDASLVLIGMRCVGKSTLATIAARTLKWKLVDEKALFEKATGYSVAQYIARFGRREYSSHQVAVLKTILEENQRRCVIVCSSSCVQTQAGRDLLRHYLPSLPVVHVMRDANALHTLLETKWDGDVMKVIRDQEPVYLSCSNRTFFNTDDAGAEAGAVFDAVTPSGERPTYQFLSLKHVEYDFLRFLSSVYGPLEKNRPLPRSLHFSLQLPFQDFKKCGPQLERLSCCADVLLVQVALLIEEYLAMSAGGSQWWEYVVDQLSYLRRHTKQPIVYHTAAAPSPLALDYFDLIRLGLRLGVDFVTVDLSQEETGIESVVKEKGHTKIIGWLHDEDPISTGGWGGEARLAAYNKAVGIGCDVVQLTQPAITPSCNAAAQSFAHLMTSTNPVPLAAYNTGRLGRPSICFNKTLSPVSHPDISTNAETVSIPQIHAALFASFTFERLRFFVMGANVDYSVAPVLHNSAFDIYGIPHVYSILQTDTLSTLDALMHDQDVGGLGLSSPFKTTILPRLDSMSDEARTIGAVNTILPIRSRTTSVFSTDEQRNRAGPVLGLYGENTDWQGIRSCISRHLSPANAVGPFSTALVLGAGGMARAAVYALLRQGIRTILIYNRTYDHALNLVSHFEAIQIQPKRTKISALRSPHEPWPNGLHLPTVIVNCSPTPGDRIRTGPIEIGRPKLEPAVPVPPAWLQSPTGGVYLELAYNSTLPSSELLRICSRPGWIGVTGLEIFIETASAQFEFWTGRRAPTYVMRSSLAHYLGQLQDTT</sequence>
<dbReference type="InterPro" id="IPR031322">
    <property type="entry name" value="Shikimate/glucono_kinase"/>
</dbReference>
<comment type="caution">
    <text evidence="5">The sequence shown here is derived from an EMBL/GenBank/DDBJ whole genome shotgun (WGS) entry which is preliminary data.</text>
</comment>
<evidence type="ECO:0000313" key="6">
    <source>
        <dbReference type="Proteomes" id="UP001610446"/>
    </source>
</evidence>
<comment type="similarity">
    <text evidence="1">In the 2nd section; belongs to the type-I 3-dehydroquinase family.</text>
</comment>
<dbReference type="CDD" id="cd01065">
    <property type="entry name" value="NAD_bind_Shikimate_DH"/>
    <property type="match status" value="1"/>
</dbReference>
<feature type="domain" description="Quinate/shikimate 5-dehydrogenase/glutamyl-tRNA reductase" evidence="3">
    <location>
        <begin position="586"/>
        <end position="634"/>
    </location>
</feature>
<organism evidence="5 6">
    <name type="scientific">Aspergillus pseudoustus</name>
    <dbReference type="NCBI Taxonomy" id="1810923"/>
    <lineage>
        <taxon>Eukaryota</taxon>
        <taxon>Fungi</taxon>
        <taxon>Dikarya</taxon>
        <taxon>Ascomycota</taxon>
        <taxon>Pezizomycotina</taxon>
        <taxon>Eurotiomycetes</taxon>
        <taxon>Eurotiomycetidae</taxon>
        <taxon>Eurotiales</taxon>
        <taxon>Aspergillaceae</taxon>
        <taxon>Aspergillus</taxon>
        <taxon>Aspergillus subgen. Nidulantes</taxon>
    </lineage>
</organism>
<dbReference type="PANTHER" id="PTHR21089:SF1">
    <property type="entry name" value="BIFUNCTIONAL 3-DEHYDROQUINATE DEHYDRATASE_SHIKIMATE DEHYDROGENASE, CHLOROPLASTIC"/>
    <property type="match status" value="1"/>
</dbReference>
<evidence type="ECO:0000313" key="5">
    <source>
        <dbReference type="EMBL" id="KAL2835656.1"/>
    </source>
</evidence>
<proteinExistence type="inferred from homology"/>
<dbReference type="InterPro" id="IPR046346">
    <property type="entry name" value="Aminoacid_DH-like_N_sf"/>
</dbReference>
<evidence type="ECO:0000256" key="2">
    <source>
        <dbReference type="ARBA" id="ARBA00009349"/>
    </source>
</evidence>
<dbReference type="SUPFAM" id="SSF51569">
    <property type="entry name" value="Aldolase"/>
    <property type="match status" value="1"/>
</dbReference>
<dbReference type="InterPro" id="IPR013708">
    <property type="entry name" value="Shikimate_DH-bd_N"/>
</dbReference>
<name>A0ABR4J6I2_9EURO</name>
<protein>
    <recommendedName>
        <fullName evidence="7">Quinate repressor protein</fullName>
    </recommendedName>
</protein>
<dbReference type="Proteomes" id="UP001610446">
    <property type="component" value="Unassembled WGS sequence"/>
</dbReference>
<comment type="similarity">
    <text evidence="2">In the N-terminal section; belongs to the shikimate kinase family.</text>
</comment>
<dbReference type="Gene3D" id="3.40.50.10860">
    <property type="entry name" value="Leucine Dehydrogenase, chain A, domain 1"/>
    <property type="match status" value="1"/>
</dbReference>